<accession>A0A6G1DRA2</accession>
<reference evidence="2 3" key="1">
    <citation type="submission" date="2019-11" db="EMBL/GenBank/DDBJ databases">
        <title>Whole genome sequence of Oryza granulata.</title>
        <authorList>
            <person name="Li W."/>
        </authorList>
    </citation>
    <scope>NUCLEOTIDE SEQUENCE [LARGE SCALE GENOMIC DNA]</scope>
    <source>
        <strain evidence="3">cv. Menghai</strain>
        <tissue evidence="2">Leaf</tissue>
    </source>
</reference>
<evidence type="ECO:0000313" key="3">
    <source>
        <dbReference type="Proteomes" id="UP000479710"/>
    </source>
</evidence>
<organism evidence="2 3">
    <name type="scientific">Oryza meyeriana var. granulata</name>
    <dbReference type="NCBI Taxonomy" id="110450"/>
    <lineage>
        <taxon>Eukaryota</taxon>
        <taxon>Viridiplantae</taxon>
        <taxon>Streptophyta</taxon>
        <taxon>Embryophyta</taxon>
        <taxon>Tracheophyta</taxon>
        <taxon>Spermatophyta</taxon>
        <taxon>Magnoliopsida</taxon>
        <taxon>Liliopsida</taxon>
        <taxon>Poales</taxon>
        <taxon>Poaceae</taxon>
        <taxon>BOP clade</taxon>
        <taxon>Oryzoideae</taxon>
        <taxon>Oryzeae</taxon>
        <taxon>Oryzinae</taxon>
        <taxon>Oryza</taxon>
        <taxon>Oryza meyeriana</taxon>
    </lineage>
</organism>
<name>A0A6G1DRA2_9ORYZ</name>
<sequence length="85" mass="9153">MTRMARTKSNCTTGTSSTSDGPGRSVGAGGRHRFYRRGGSPHRGPPRRRLLLGGEERKMNGGGEKQQRGKLRKVSGAARQRGAMS</sequence>
<feature type="compositionally biased region" description="Basic residues" evidence="1">
    <location>
        <begin position="30"/>
        <end position="50"/>
    </location>
</feature>
<protein>
    <submittedName>
        <fullName evidence="2">Uncharacterized protein</fullName>
    </submittedName>
</protein>
<feature type="compositionally biased region" description="Low complexity" evidence="1">
    <location>
        <begin position="7"/>
        <end position="23"/>
    </location>
</feature>
<dbReference type="AlphaFoldDB" id="A0A6G1DRA2"/>
<keyword evidence="3" id="KW-1185">Reference proteome</keyword>
<dbReference type="Proteomes" id="UP000479710">
    <property type="component" value="Unassembled WGS sequence"/>
</dbReference>
<gene>
    <name evidence="2" type="ORF">E2562_031242</name>
</gene>
<evidence type="ECO:0000313" key="2">
    <source>
        <dbReference type="EMBL" id="KAF0914742.1"/>
    </source>
</evidence>
<comment type="caution">
    <text evidence="2">The sequence shown here is derived from an EMBL/GenBank/DDBJ whole genome shotgun (WGS) entry which is preliminary data.</text>
</comment>
<feature type="region of interest" description="Disordered" evidence="1">
    <location>
        <begin position="1"/>
        <end position="85"/>
    </location>
</feature>
<proteinExistence type="predicted"/>
<evidence type="ECO:0000256" key="1">
    <source>
        <dbReference type="SAM" id="MobiDB-lite"/>
    </source>
</evidence>
<dbReference type="EMBL" id="SPHZ02000006">
    <property type="protein sequence ID" value="KAF0914742.1"/>
    <property type="molecule type" value="Genomic_DNA"/>
</dbReference>